<dbReference type="EMBL" id="LACI01001693">
    <property type="protein sequence ID" value="KJU83894.1"/>
    <property type="molecule type" value="Genomic_DNA"/>
</dbReference>
<evidence type="ECO:0000313" key="2">
    <source>
        <dbReference type="EMBL" id="KJU83894.1"/>
    </source>
</evidence>
<keyword evidence="1" id="KW-0812">Transmembrane</keyword>
<comment type="caution">
    <text evidence="2">The sequence shown here is derived from an EMBL/GenBank/DDBJ whole genome shotgun (WGS) entry which is preliminary data.</text>
</comment>
<accession>A0A0F3GPJ9</accession>
<protein>
    <submittedName>
        <fullName evidence="2">Membrane protein</fullName>
    </submittedName>
</protein>
<feature type="transmembrane region" description="Helical" evidence="1">
    <location>
        <begin position="122"/>
        <end position="143"/>
    </location>
</feature>
<keyword evidence="3" id="KW-1185">Reference proteome</keyword>
<keyword evidence="1" id="KW-0472">Membrane</keyword>
<name>A0A0F3GPJ9_9BACT</name>
<evidence type="ECO:0000256" key="1">
    <source>
        <dbReference type="SAM" id="Phobius"/>
    </source>
</evidence>
<evidence type="ECO:0000313" key="3">
    <source>
        <dbReference type="Proteomes" id="UP000033423"/>
    </source>
</evidence>
<organism evidence="2 3">
    <name type="scientific">Candidatus Magnetobacterium bavaricum</name>
    <dbReference type="NCBI Taxonomy" id="29290"/>
    <lineage>
        <taxon>Bacteria</taxon>
        <taxon>Pseudomonadati</taxon>
        <taxon>Nitrospirota</taxon>
        <taxon>Thermodesulfovibrionia</taxon>
        <taxon>Thermodesulfovibrionales</taxon>
        <taxon>Candidatus Magnetobacteriaceae</taxon>
        <taxon>Candidatus Magnetobacterium</taxon>
    </lineage>
</organism>
<reference evidence="2 3" key="1">
    <citation type="submission" date="2015-02" db="EMBL/GenBank/DDBJ databases">
        <title>Single-cell genomics of uncultivated deep-branching MTB reveals a conserved set of magnetosome genes.</title>
        <authorList>
            <person name="Kolinko S."/>
            <person name="Richter M."/>
            <person name="Glockner F.O."/>
            <person name="Brachmann A."/>
            <person name="Schuler D."/>
        </authorList>
    </citation>
    <scope>NUCLEOTIDE SEQUENCE [LARGE SCALE GENOMIC DNA]</scope>
    <source>
        <strain evidence="2">TM-1</strain>
    </source>
</reference>
<dbReference type="AlphaFoldDB" id="A0A0F3GPJ9"/>
<gene>
    <name evidence="2" type="ORF">MBAV_003911</name>
</gene>
<keyword evidence="1" id="KW-1133">Transmembrane helix</keyword>
<proteinExistence type="predicted"/>
<dbReference type="Proteomes" id="UP000033423">
    <property type="component" value="Unassembled WGS sequence"/>
</dbReference>
<feature type="transmembrane region" description="Helical" evidence="1">
    <location>
        <begin position="46"/>
        <end position="68"/>
    </location>
</feature>
<sequence>MGLGRHLDLDLSGLYGLSLGQQYPQNTILNGGLYAVSVNLIRKGKAALIVSYAVFSISRPVLIFYLQIDVSGYRQHVLFKRDIHRLLIHSRDVGYHQDVVVALNDVHQGVVDLSGPCTLNSLGRLCLFLLVFLYVLCHLSILLL</sequence>